<dbReference type="Gene3D" id="3.30.9.10">
    <property type="entry name" value="D-Amino Acid Oxidase, subunit A, domain 2"/>
    <property type="match status" value="1"/>
</dbReference>
<dbReference type="Pfam" id="PF21274">
    <property type="entry name" value="Rng_hyd_C"/>
    <property type="match status" value="1"/>
</dbReference>
<dbReference type="NCBIfam" id="NF004780">
    <property type="entry name" value="PRK06126.1"/>
    <property type="match status" value="1"/>
</dbReference>
<protein>
    <submittedName>
        <fullName evidence="4">2-polyprenyl-6-methoxyphenol hydroxylase</fullName>
    </submittedName>
</protein>
<evidence type="ECO:0000259" key="3">
    <source>
        <dbReference type="Pfam" id="PF01494"/>
    </source>
</evidence>
<dbReference type="Gene3D" id="3.40.30.120">
    <property type="match status" value="1"/>
</dbReference>
<reference evidence="4 5" key="1">
    <citation type="submission" date="2017-04" db="EMBL/GenBank/DDBJ databases">
        <title>Comparative genome analysis of Subtercola boreus.</title>
        <authorList>
            <person name="Cho Y.-J."/>
            <person name="Cho A."/>
            <person name="Kim O.-S."/>
            <person name="Lee J.-I."/>
        </authorList>
    </citation>
    <scope>NUCLEOTIDE SEQUENCE [LARGE SCALE GENOMIC DNA]</scope>
    <source>
        <strain evidence="4 5">K300</strain>
    </source>
</reference>
<dbReference type="AlphaFoldDB" id="A0A3E0VFJ0"/>
<sequence length="565" mass="59734">MTTPPATPQPTPLAALPDHVPVLIAGGGPSGLFLALELAHRGIRSLVVEPRVDVDPHRPRAKTTNSRTMTHLRRLGLAQALRAAAALDADYSEDVIFCSSLTGFEVKRFRHAFQLHRERFELQPEAGQQIAQPVVETVLREAARRSDLVTLCTGLRVTGVDGHTVTVSTATPISTTAAASSTATTPAVTDAGSRQVHADFLVGADGGTSVVRKSLGIAMQGGSANRSNLNVLFRSTRLADVVTLDPAVQYWVMAPEASGIIGRADLTDTWWAIVQGVDIERSDLDPAALIRAMAGSDIDVDVIATDPWTARMLLADSYGRDGVYLIGDAAHLNPPWGGHGFNTCIGDAANLGWKIAATLDGWGGDALLASYEPERRPVAARTIREAAANGHALANDFADALLGSDSPEGEALRAWASDALDVKRSEFSSLGLVLGYSYADSPLVAPDPEPAPAESPIDYVASARPGMLLPHVWLADGTSVYDLLDDRGFTLFVAAGADFDLDSRHGIPVHTVVLADTALFARWGAPAVLVRPDQHVAWRGSTASHAAAALDRAAGWARTLQEAAP</sequence>
<dbReference type="InterPro" id="IPR050641">
    <property type="entry name" value="RIFMO-like"/>
</dbReference>
<keyword evidence="2" id="KW-0274">FAD</keyword>
<keyword evidence="1" id="KW-0285">Flavoprotein</keyword>
<dbReference type="PANTHER" id="PTHR43004">
    <property type="entry name" value="TRK SYSTEM POTASSIUM UPTAKE PROTEIN"/>
    <property type="match status" value="1"/>
</dbReference>
<dbReference type="Gene3D" id="3.50.50.60">
    <property type="entry name" value="FAD/NAD(P)-binding domain"/>
    <property type="match status" value="1"/>
</dbReference>
<organism evidence="4 5">
    <name type="scientific">Subtercola boreus</name>
    <dbReference type="NCBI Taxonomy" id="120213"/>
    <lineage>
        <taxon>Bacteria</taxon>
        <taxon>Bacillati</taxon>
        <taxon>Actinomycetota</taxon>
        <taxon>Actinomycetes</taxon>
        <taxon>Micrococcales</taxon>
        <taxon>Microbacteriaceae</taxon>
        <taxon>Subtercola</taxon>
    </lineage>
</organism>
<dbReference type="PANTHER" id="PTHR43004:SF21">
    <property type="entry name" value="FAD-BINDING DOMAIN-CONTAINING PROTEIN-RELATED"/>
    <property type="match status" value="1"/>
</dbReference>
<dbReference type="EMBL" id="NBWZ01000001">
    <property type="protein sequence ID" value="RFA08218.1"/>
    <property type="molecule type" value="Genomic_DNA"/>
</dbReference>
<gene>
    <name evidence="4" type="ORF">B7R54_02510</name>
</gene>
<proteinExistence type="predicted"/>
<dbReference type="OrthoDB" id="4246007at2"/>
<dbReference type="Pfam" id="PF01494">
    <property type="entry name" value="FAD_binding_3"/>
    <property type="match status" value="1"/>
</dbReference>
<evidence type="ECO:0000256" key="1">
    <source>
        <dbReference type="ARBA" id="ARBA00022630"/>
    </source>
</evidence>
<dbReference type="PRINTS" id="PR00420">
    <property type="entry name" value="RNGMNOXGNASE"/>
</dbReference>
<evidence type="ECO:0000313" key="5">
    <source>
        <dbReference type="Proteomes" id="UP000256486"/>
    </source>
</evidence>
<dbReference type="InterPro" id="IPR002938">
    <property type="entry name" value="FAD-bd"/>
</dbReference>
<dbReference type="SUPFAM" id="SSF51905">
    <property type="entry name" value="FAD/NAD(P)-binding domain"/>
    <property type="match status" value="1"/>
</dbReference>
<keyword evidence="5" id="KW-1185">Reference proteome</keyword>
<dbReference type="Proteomes" id="UP000256486">
    <property type="component" value="Unassembled WGS sequence"/>
</dbReference>
<name>A0A3E0VFJ0_9MICO</name>
<dbReference type="RefSeq" id="WP_116413632.1">
    <property type="nucleotide sequence ID" value="NZ_NBWZ01000001.1"/>
</dbReference>
<comment type="caution">
    <text evidence="4">The sequence shown here is derived from an EMBL/GenBank/DDBJ whole genome shotgun (WGS) entry which is preliminary data.</text>
</comment>
<evidence type="ECO:0000256" key="2">
    <source>
        <dbReference type="ARBA" id="ARBA00022827"/>
    </source>
</evidence>
<evidence type="ECO:0000313" key="4">
    <source>
        <dbReference type="EMBL" id="RFA08218.1"/>
    </source>
</evidence>
<dbReference type="GO" id="GO:0016709">
    <property type="term" value="F:oxidoreductase activity, acting on paired donors, with incorporation or reduction of molecular oxygen, NAD(P)H as one donor, and incorporation of one atom of oxygen"/>
    <property type="evidence" value="ECO:0007669"/>
    <property type="project" value="UniProtKB-ARBA"/>
</dbReference>
<dbReference type="GO" id="GO:0071949">
    <property type="term" value="F:FAD binding"/>
    <property type="evidence" value="ECO:0007669"/>
    <property type="project" value="InterPro"/>
</dbReference>
<feature type="domain" description="FAD-binding" evidence="3">
    <location>
        <begin position="20"/>
        <end position="385"/>
    </location>
</feature>
<accession>A0A3E0VFJ0</accession>
<dbReference type="InterPro" id="IPR036188">
    <property type="entry name" value="FAD/NAD-bd_sf"/>
</dbReference>